<dbReference type="AlphaFoldDB" id="A0A0S2JXZ6"/>
<evidence type="ECO:0000256" key="6">
    <source>
        <dbReference type="SAM" id="Phobius"/>
    </source>
</evidence>
<evidence type="ECO:0000256" key="2">
    <source>
        <dbReference type="ARBA" id="ARBA00023224"/>
    </source>
</evidence>
<dbReference type="STRING" id="161398.PP2015_379"/>
<dbReference type="PANTHER" id="PTHR32089:SF112">
    <property type="entry name" value="LYSOZYME-LIKE PROTEIN-RELATED"/>
    <property type="match status" value="1"/>
</dbReference>
<dbReference type="SMART" id="SM00283">
    <property type="entry name" value="MA"/>
    <property type="match status" value="1"/>
</dbReference>
<dbReference type="InterPro" id="IPR003660">
    <property type="entry name" value="HAMP_dom"/>
</dbReference>
<keyword evidence="6" id="KW-0812">Transmembrane</keyword>
<dbReference type="SUPFAM" id="SSF58104">
    <property type="entry name" value="Methyl-accepting chemotaxis protein (MCP) signaling domain"/>
    <property type="match status" value="1"/>
</dbReference>
<comment type="subcellular location">
    <subcellularLocation>
        <location evidence="1">Membrane</location>
    </subcellularLocation>
</comment>
<feature type="domain" description="HAMP" evidence="8">
    <location>
        <begin position="75"/>
        <end position="129"/>
    </location>
</feature>
<keyword evidence="2 4" id="KW-0807">Transducer</keyword>
<dbReference type="EMBL" id="CP013187">
    <property type="protein sequence ID" value="ALO40905.1"/>
    <property type="molecule type" value="Genomic_DNA"/>
</dbReference>
<evidence type="ECO:0000256" key="5">
    <source>
        <dbReference type="SAM" id="Coils"/>
    </source>
</evidence>
<gene>
    <name evidence="9" type="ORF">PP2015_379</name>
</gene>
<evidence type="ECO:0000256" key="1">
    <source>
        <dbReference type="ARBA" id="ARBA00004370"/>
    </source>
</evidence>
<dbReference type="PROSITE" id="PS50111">
    <property type="entry name" value="CHEMOTAXIS_TRANSDUC_2"/>
    <property type="match status" value="1"/>
</dbReference>
<evidence type="ECO:0000259" key="7">
    <source>
        <dbReference type="PROSITE" id="PS50111"/>
    </source>
</evidence>
<feature type="transmembrane region" description="Helical" evidence="6">
    <location>
        <begin position="54"/>
        <end position="77"/>
    </location>
</feature>
<name>A0A0S2JXZ6_9GAMM</name>
<feature type="domain" description="Methyl-accepting transducer" evidence="7">
    <location>
        <begin position="134"/>
        <end position="370"/>
    </location>
</feature>
<dbReference type="SMART" id="SM00304">
    <property type="entry name" value="HAMP"/>
    <property type="match status" value="1"/>
</dbReference>
<dbReference type="Pfam" id="PF00015">
    <property type="entry name" value="MCPsignal"/>
    <property type="match status" value="1"/>
</dbReference>
<dbReference type="PATRIC" id="fig|161398.10.peg.389"/>
<sequence>MSLYMSLYNQIEQSFFFTLSRKIFGNLSFLFAFQLITLFWLYAELTEDSQGTGLFWLMSLGAIGGFIFTLFYMRFLIVRPIKAMRDTLEQINRDDGNLEAKLPQFTYDEFREVSEQYNHFTSRLSELLNTTYRSAEVAANSNQEVTRSMQQTSELGAQQISSSDSIIAASDQVTHSLQSIVGNTDNVYQANTESLHFVRGSSQSLSTLVGEIQHITQLLGNFANTVAGLKENSDNIRSILKMVEEFSDQTNLLALNAAIEAARAGEAGRGFAVVADEVRNLSVKVNDATRQISDFINQMDVLVGETHQESQQLINHSGAAEKAISETSGGFASMCDDFEHNQTQLEAIVGEVHQLETTQNHTHQTVLNIVELAQQAKQQIDAASEQCQQAQKLTQTTQDELRRFVR</sequence>
<dbReference type="PANTHER" id="PTHR32089">
    <property type="entry name" value="METHYL-ACCEPTING CHEMOTAXIS PROTEIN MCPB"/>
    <property type="match status" value="1"/>
</dbReference>
<dbReference type="CDD" id="cd06225">
    <property type="entry name" value="HAMP"/>
    <property type="match status" value="1"/>
</dbReference>
<dbReference type="PROSITE" id="PS50885">
    <property type="entry name" value="HAMP"/>
    <property type="match status" value="1"/>
</dbReference>
<feature type="coiled-coil region" evidence="5">
    <location>
        <begin position="366"/>
        <end position="400"/>
    </location>
</feature>
<evidence type="ECO:0000259" key="8">
    <source>
        <dbReference type="PROSITE" id="PS50885"/>
    </source>
</evidence>
<comment type="similarity">
    <text evidence="3">Belongs to the methyl-accepting chemotaxis (MCP) protein family.</text>
</comment>
<reference evidence="9 10" key="1">
    <citation type="submission" date="2015-11" db="EMBL/GenBank/DDBJ databases">
        <authorList>
            <person name="Zhang Y."/>
            <person name="Guo Z."/>
        </authorList>
    </citation>
    <scope>NUCLEOTIDE SEQUENCE [LARGE SCALE GENOMIC DNA]</scope>
    <source>
        <strain evidence="9 10">KCTC 12086</strain>
    </source>
</reference>
<keyword evidence="10" id="KW-1185">Reference proteome</keyword>
<keyword evidence="6" id="KW-1133">Transmembrane helix</keyword>
<accession>A0A0S2JXZ6</accession>
<organism evidence="9 10">
    <name type="scientific">Pseudoalteromonas phenolica</name>
    <dbReference type="NCBI Taxonomy" id="161398"/>
    <lineage>
        <taxon>Bacteria</taxon>
        <taxon>Pseudomonadati</taxon>
        <taxon>Pseudomonadota</taxon>
        <taxon>Gammaproteobacteria</taxon>
        <taxon>Alteromonadales</taxon>
        <taxon>Pseudoalteromonadaceae</taxon>
        <taxon>Pseudoalteromonas</taxon>
    </lineage>
</organism>
<feature type="transmembrane region" description="Helical" evidence="6">
    <location>
        <begin position="23"/>
        <end position="42"/>
    </location>
</feature>
<evidence type="ECO:0000256" key="4">
    <source>
        <dbReference type="PROSITE-ProRule" id="PRU00284"/>
    </source>
</evidence>
<dbReference type="GO" id="GO:0007165">
    <property type="term" value="P:signal transduction"/>
    <property type="evidence" value="ECO:0007669"/>
    <property type="project" value="UniProtKB-KW"/>
</dbReference>
<evidence type="ECO:0000313" key="10">
    <source>
        <dbReference type="Proteomes" id="UP000061457"/>
    </source>
</evidence>
<proteinExistence type="inferred from homology"/>
<keyword evidence="5" id="KW-0175">Coiled coil</keyword>
<keyword evidence="6" id="KW-0472">Membrane</keyword>
<evidence type="ECO:0000256" key="3">
    <source>
        <dbReference type="ARBA" id="ARBA00029447"/>
    </source>
</evidence>
<dbReference type="Gene3D" id="1.10.287.950">
    <property type="entry name" value="Methyl-accepting chemotaxis protein"/>
    <property type="match status" value="1"/>
</dbReference>
<dbReference type="GO" id="GO:0006935">
    <property type="term" value="P:chemotaxis"/>
    <property type="evidence" value="ECO:0007669"/>
    <property type="project" value="UniProtKB-ARBA"/>
</dbReference>
<protein>
    <submittedName>
        <fullName evidence="9">Chemotaxis sensory transducer protein</fullName>
    </submittedName>
</protein>
<dbReference type="InterPro" id="IPR004089">
    <property type="entry name" value="MCPsignal_dom"/>
</dbReference>
<dbReference type="Proteomes" id="UP000061457">
    <property type="component" value="Chromosome I"/>
</dbReference>
<dbReference type="GO" id="GO:0016020">
    <property type="term" value="C:membrane"/>
    <property type="evidence" value="ECO:0007669"/>
    <property type="project" value="UniProtKB-SubCell"/>
</dbReference>
<evidence type="ECO:0000313" key="9">
    <source>
        <dbReference type="EMBL" id="ALO40905.1"/>
    </source>
</evidence>
<dbReference type="KEGG" id="pphe:PP2015_379"/>